<dbReference type="InterPro" id="IPR000792">
    <property type="entry name" value="Tscrpt_reg_LuxR_C"/>
</dbReference>
<dbReference type="PANTHER" id="PTHR43214">
    <property type="entry name" value="TWO-COMPONENT RESPONSE REGULATOR"/>
    <property type="match status" value="1"/>
</dbReference>
<dbReference type="Pfam" id="PF00196">
    <property type="entry name" value="GerE"/>
    <property type="match status" value="1"/>
</dbReference>
<sequence>MALKVLIADDHSIVRVGLTLLLKKIHPHVSVIESRDFREALEAVAAQHFDLMILDVNMANGNYQDAIDIIRRRQPRSKILIFSSLDEQLYAIRYLQTGADGFLHKLASENEVEYAVKQMLNTGKYISEKVKENMISSFLHGDKQHDDPLEILSNRELDIARFLIQGLSLKEIATRLNLHVATVSTYKTRIFEKMAISRVTDLIERFRIHGIVPGEKI</sequence>
<dbReference type="InterPro" id="IPR016032">
    <property type="entry name" value="Sig_transdc_resp-reg_C-effctor"/>
</dbReference>
<reference evidence="8 9" key="1">
    <citation type="submission" date="2019-03" db="EMBL/GenBank/DDBJ databases">
        <title>Genomic Encyclopedia of Type Strains, Phase IV (KMG-IV): sequencing the most valuable type-strain genomes for metagenomic binning, comparative biology and taxonomic classification.</title>
        <authorList>
            <person name="Goeker M."/>
        </authorList>
    </citation>
    <scope>NUCLEOTIDE SEQUENCE [LARGE SCALE GENOMIC DNA]</scope>
    <source>
        <strain evidence="8 9">DSM 21100</strain>
    </source>
</reference>
<keyword evidence="1 5" id="KW-0597">Phosphoprotein</keyword>
<evidence type="ECO:0000313" key="9">
    <source>
        <dbReference type="Proteomes" id="UP000295807"/>
    </source>
</evidence>
<evidence type="ECO:0000256" key="1">
    <source>
        <dbReference type="ARBA" id="ARBA00022553"/>
    </source>
</evidence>
<evidence type="ECO:0000256" key="4">
    <source>
        <dbReference type="ARBA" id="ARBA00023163"/>
    </source>
</evidence>
<dbReference type="Gene3D" id="1.10.10.10">
    <property type="entry name" value="Winged helix-like DNA-binding domain superfamily/Winged helix DNA-binding domain"/>
    <property type="match status" value="1"/>
</dbReference>
<dbReference type="InterPro" id="IPR011006">
    <property type="entry name" value="CheY-like_superfamily"/>
</dbReference>
<dbReference type="PRINTS" id="PR00038">
    <property type="entry name" value="HTHLUXR"/>
</dbReference>
<dbReference type="RefSeq" id="WP_132129748.1">
    <property type="nucleotide sequence ID" value="NZ_CP042432.1"/>
</dbReference>
<dbReference type="SMART" id="SM00421">
    <property type="entry name" value="HTH_LUXR"/>
    <property type="match status" value="1"/>
</dbReference>
<dbReference type="InterPro" id="IPR036388">
    <property type="entry name" value="WH-like_DNA-bd_sf"/>
</dbReference>
<evidence type="ECO:0000256" key="2">
    <source>
        <dbReference type="ARBA" id="ARBA00023015"/>
    </source>
</evidence>
<keyword evidence="2" id="KW-0805">Transcription regulation</keyword>
<dbReference type="AlphaFoldDB" id="A0A4R3KQC0"/>
<evidence type="ECO:0000259" key="6">
    <source>
        <dbReference type="PROSITE" id="PS50043"/>
    </source>
</evidence>
<keyword evidence="9" id="KW-1185">Reference proteome</keyword>
<dbReference type="CDD" id="cd06170">
    <property type="entry name" value="LuxR_C_like"/>
    <property type="match status" value="1"/>
</dbReference>
<dbReference type="Pfam" id="PF00072">
    <property type="entry name" value="Response_reg"/>
    <property type="match status" value="1"/>
</dbReference>
<dbReference type="PROSITE" id="PS50043">
    <property type="entry name" value="HTH_LUXR_2"/>
    <property type="match status" value="1"/>
</dbReference>
<feature type="domain" description="HTH luxR-type" evidence="6">
    <location>
        <begin position="145"/>
        <end position="210"/>
    </location>
</feature>
<dbReference type="InterPro" id="IPR039420">
    <property type="entry name" value="WalR-like"/>
</dbReference>
<keyword evidence="4" id="KW-0804">Transcription</keyword>
<evidence type="ECO:0000256" key="5">
    <source>
        <dbReference type="PROSITE-ProRule" id="PRU00169"/>
    </source>
</evidence>
<dbReference type="Gene3D" id="3.40.50.2300">
    <property type="match status" value="1"/>
</dbReference>
<dbReference type="PANTHER" id="PTHR43214:SF41">
    <property type="entry name" value="NITRATE_NITRITE RESPONSE REGULATOR PROTEIN NARP"/>
    <property type="match status" value="1"/>
</dbReference>
<dbReference type="Proteomes" id="UP000295807">
    <property type="component" value="Unassembled WGS sequence"/>
</dbReference>
<dbReference type="EMBL" id="SMAD01000008">
    <property type="protein sequence ID" value="TCS86347.1"/>
    <property type="molecule type" value="Genomic_DNA"/>
</dbReference>
<evidence type="ECO:0000313" key="8">
    <source>
        <dbReference type="EMBL" id="TCS86347.1"/>
    </source>
</evidence>
<dbReference type="GO" id="GO:0000160">
    <property type="term" value="P:phosphorelay signal transduction system"/>
    <property type="evidence" value="ECO:0007669"/>
    <property type="project" value="InterPro"/>
</dbReference>
<organism evidence="8 9">
    <name type="scientific">Anseongella ginsenosidimutans</name>
    <dbReference type="NCBI Taxonomy" id="496056"/>
    <lineage>
        <taxon>Bacteria</taxon>
        <taxon>Pseudomonadati</taxon>
        <taxon>Bacteroidota</taxon>
        <taxon>Sphingobacteriia</taxon>
        <taxon>Sphingobacteriales</taxon>
        <taxon>Sphingobacteriaceae</taxon>
        <taxon>Anseongella</taxon>
    </lineage>
</organism>
<dbReference type="OrthoDB" id="1013073at2"/>
<dbReference type="InterPro" id="IPR058245">
    <property type="entry name" value="NreC/VraR/RcsB-like_REC"/>
</dbReference>
<gene>
    <name evidence="8" type="ORF">EDD80_108140</name>
</gene>
<evidence type="ECO:0000256" key="3">
    <source>
        <dbReference type="ARBA" id="ARBA00023125"/>
    </source>
</evidence>
<proteinExistence type="predicted"/>
<dbReference type="SUPFAM" id="SSF52172">
    <property type="entry name" value="CheY-like"/>
    <property type="match status" value="1"/>
</dbReference>
<protein>
    <submittedName>
        <fullName evidence="8">LuxR family two component transcriptional regulator</fullName>
    </submittedName>
</protein>
<feature type="modified residue" description="4-aspartylphosphate" evidence="5">
    <location>
        <position position="55"/>
    </location>
</feature>
<comment type="caution">
    <text evidence="8">The sequence shown here is derived from an EMBL/GenBank/DDBJ whole genome shotgun (WGS) entry which is preliminary data.</text>
</comment>
<keyword evidence="3" id="KW-0238">DNA-binding</keyword>
<evidence type="ECO:0000259" key="7">
    <source>
        <dbReference type="PROSITE" id="PS50110"/>
    </source>
</evidence>
<feature type="domain" description="Response regulatory" evidence="7">
    <location>
        <begin position="4"/>
        <end position="120"/>
    </location>
</feature>
<name>A0A4R3KQC0_9SPHI</name>
<dbReference type="InterPro" id="IPR001789">
    <property type="entry name" value="Sig_transdc_resp-reg_receiver"/>
</dbReference>
<dbReference type="CDD" id="cd17535">
    <property type="entry name" value="REC_NarL-like"/>
    <property type="match status" value="1"/>
</dbReference>
<dbReference type="PROSITE" id="PS50110">
    <property type="entry name" value="RESPONSE_REGULATORY"/>
    <property type="match status" value="1"/>
</dbReference>
<dbReference type="GO" id="GO:0006355">
    <property type="term" value="P:regulation of DNA-templated transcription"/>
    <property type="evidence" value="ECO:0007669"/>
    <property type="project" value="InterPro"/>
</dbReference>
<dbReference type="SMART" id="SM00448">
    <property type="entry name" value="REC"/>
    <property type="match status" value="1"/>
</dbReference>
<accession>A0A4R3KQC0</accession>
<dbReference type="GO" id="GO:0003677">
    <property type="term" value="F:DNA binding"/>
    <property type="evidence" value="ECO:0007669"/>
    <property type="project" value="UniProtKB-KW"/>
</dbReference>
<dbReference type="SUPFAM" id="SSF46894">
    <property type="entry name" value="C-terminal effector domain of the bipartite response regulators"/>
    <property type="match status" value="1"/>
</dbReference>